<dbReference type="Gene3D" id="3.10.690.10">
    <property type="entry name" value="Bifunctional nuclease domain"/>
    <property type="match status" value="1"/>
</dbReference>
<comment type="caution">
    <text evidence="4">The sequence shown here is derived from an EMBL/GenBank/DDBJ whole genome shotgun (WGS) entry which is preliminary data.</text>
</comment>
<evidence type="ECO:0000259" key="3">
    <source>
        <dbReference type="PROSITE" id="PS51658"/>
    </source>
</evidence>
<evidence type="ECO:0000256" key="1">
    <source>
        <dbReference type="ARBA" id="ARBA00009095"/>
    </source>
</evidence>
<name>A0AA35QX14_GEOBA</name>
<evidence type="ECO:0000313" key="4">
    <source>
        <dbReference type="EMBL" id="CAI7995049.1"/>
    </source>
</evidence>
<proteinExistence type="inferred from homology"/>
<organism evidence="4 5">
    <name type="scientific">Geodia barretti</name>
    <name type="common">Barrett's horny sponge</name>
    <dbReference type="NCBI Taxonomy" id="519541"/>
    <lineage>
        <taxon>Eukaryota</taxon>
        <taxon>Metazoa</taxon>
        <taxon>Porifera</taxon>
        <taxon>Demospongiae</taxon>
        <taxon>Heteroscleromorpha</taxon>
        <taxon>Tetractinellida</taxon>
        <taxon>Astrophorina</taxon>
        <taxon>Geodiidae</taxon>
        <taxon>Geodia</taxon>
    </lineage>
</organism>
<dbReference type="InterPro" id="IPR036104">
    <property type="entry name" value="BFN_sf"/>
</dbReference>
<accession>A0AA35QX14</accession>
<dbReference type="Proteomes" id="UP001174909">
    <property type="component" value="Unassembled WGS sequence"/>
</dbReference>
<evidence type="ECO:0000256" key="2">
    <source>
        <dbReference type="ARBA" id="ARBA00025428"/>
    </source>
</evidence>
<comment type="similarity">
    <text evidence="1">Belongs to the bifunctional nuclease family.</text>
</comment>
<dbReference type="PANTHER" id="PTHR15160">
    <property type="entry name" value="VON HIPPEL-LINDAU PROTEIN"/>
    <property type="match status" value="1"/>
</dbReference>
<dbReference type="PANTHER" id="PTHR15160:SF1">
    <property type="entry name" value="VON HIPPEL-LINDAU DISEASE TUMOR SUPPRESSOR"/>
    <property type="match status" value="1"/>
</dbReference>
<sequence length="177" mass="19782">MKEQADEHLQMDGKNMIAVEVAFISIDASSGAPILFLRETEGDPKLVLPIWIGQGEALSIQFQLKGEEPLRPMTHDLMKNIIESLDGTVDAVYVHTMKDSTYFGQINVVANGKTLEIDARPSDSIALALRLEVPIYVAESIVQEIGFPETELREAERQQSQDELEHLDEETLGRYTV</sequence>
<reference evidence="4" key="1">
    <citation type="submission" date="2023-03" db="EMBL/GenBank/DDBJ databases">
        <authorList>
            <person name="Steffen K."/>
            <person name="Cardenas P."/>
        </authorList>
    </citation>
    <scope>NUCLEOTIDE SEQUENCE</scope>
</reference>
<comment type="function">
    <text evidence="2">Bifunctional nuclease with both RNase and DNase activities. Involved in basal defense response. Participates in abscisic acid-derived callose deposition following infection by a necrotrophic pathogen.</text>
</comment>
<feature type="domain" description="BFN" evidence="3">
    <location>
        <begin position="16"/>
        <end position="149"/>
    </location>
</feature>
<dbReference type="PROSITE" id="PS51658">
    <property type="entry name" value="BFN"/>
    <property type="match status" value="1"/>
</dbReference>
<dbReference type="InterPro" id="IPR003729">
    <property type="entry name" value="Bi_nuclease_dom"/>
</dbReference>
<dbReference type="GO" id="GO:0004518">
    <property type="term" value="F:nuclease activity"/>
    <property type="evidence" value="ECO:0007669"/>
    <property type="project" value="InterPro"/>
</dbReference>
<dbReference type="EMBL" id="CASHTH010000237">
    <property type="protein sequence ID" value="CAI7995049.1"/>
    <property type="molecule type" value="Genomic_DNA"/>
</dbReference>
<keyword evidence="5" id="KW-1185">Reference proteome</keyword>
<dbReference type="SUPFAM" id="SSF103256">
    <property type="entry name" value="Hypothetical protein TM0160"/>
    <property type="match status" value="1"/>
</dbReference>
<evidence type="ECO:0000313" key="5">
    <source>
        <dbReference type="Proteomes" id="UP001174909"/>
    </source>
</evidence>
<dbReference type="Pfam" id="PF02577">
    <property type="entry name" value="BFN_dom"/>
    <property type="match status" value="1"/>
</dbReference>
<protein>
    <submittedName>
        <fullName evidence="4">Uncharacterized protein Rv1829</fullName>
    </submittedName>
</protein>
<dbReference type="AlphaFoldDB" id="A0AA35QX14"/>
<gene>
    <name evidence="4" type="ORF">GBAR_LOCUS1602</name>
</gene>